<dbReference type="eggNOG" id="COG3387">
    <property type="taxonomic scope" value="Bacteria"/>
</dbReference>
<dbReference type="EMBL" id="CM001439">
    <property type="protein sequence ID" value="EHR49376.1"/>
    <property type="molecule type" value="Genomic_DNA"/>
</dbReference>
<dbReference type="Pfam" id="PF00723">
    <property type="entry name" value="Glyco_hydro_15"/>
    <property type="match status" value="1"/>
</dbReference>
<dbReference type="HOGENOM" id="CLU_010399_3_1_11"/>
<dbReference type="InterPro" id="IPR011613">
    <property type="entry name" value="GH15-like"/>
</dbReference>
<dbReference type="GO" id="GO:0005993">
    <property type="term" value="P:trehalose catabolic process"/>
    <property type="evidence" value="ECO:0007669"/>
    <property type="project" value="TreeGrafter"/>
</dbReference>
<dbReference type="GO" id="GO:0015927">
    <property type="term" value="F:trehalase activity"/>
    <property type="evidence" value="ECO:0007669"/>
    <property type="project" value="TreeGrafter"/>
</dbReference>
<proteinExistence type="predicted"/>
<feature type="domain" description="Trehalase-like N-terminal" evidence="2">
    <location>
        <begin position="11"/>
        <end position="183"/>
    </location>
</feature>
<dbReference type="STRING" id="882083.SacmaDRAFT_1091"/>
<dbReference type="PANTHER" id="PTHR31616">
    <property type="entry name" value="TREHALASE"/>
    <property type="match status" value="1"/>
</dbReference>
<dbReference type="InterPro" id="IPR045582">
    <property type="entry name" value="Trehalase-like_N"/>
</dbReference>
<keyword evidence="4" id="KW-1185">Reference proteome</keyword>
<feature type="domain" description="GH15-like" evidence="1">
    <location>
        <begin position="236"/>
        <end position="571"/>
    </location>
</feature>
<dbReference type="Proteomes" id="UP000004926">
    <property type="component" value="Chromosome"/>
</dbReference>
<dbReference type="AlphaFoldDB" id="H5WW94"/>
<accession>H5WW94</accession>
<dbReference type="SUPFAM" id="SSF48208">
    <property type="entry name" value="Six-hairpin glycosidases"/>
    <property type="match status" value="1"/>
</dbReference>
<keyword evidence="3" id="KW-0378">Hydrolase</keyword>
<evidence type="ECO:0000259" key="2">
    <source>
        <dbReference type="Pfam" id="PF19291"/>
    </source>
</evidence>
<dbReference type="PANTHER" id="PTHR31616:SF10">
    <property type="entry name" value="TREHALASE"/>
    <property type="match status" value="1"/>
</dbReference>
<dbReference type="Gene3D" id="1.50.10.10">
    <property type="match status" value="1"/>
</dbReference>
<evidence type="ECO:0000313" key="3">
    <source>
        <dbReference type="EMBL" id="EHR49376.1"/>
    </source>
</evidence>
<evidence type="ECO:0000259" key="1">
    <source>
        <dbReference type="Pfam" id="PF00723"/>
    </source>
</evidence>
<dbReference type="Pfam" id="PF19291">
    <property type="entry name" value="TREH_N"/>
    <property type="match status" value="1"/>
</dbReference>
<gene>
    <name evidence="3" type="ORF">SacmaDRAFT_1091</name>
</gene>
<dbReference type="InterPro" id="IPR008928">
    <property type="entry name" value="6-hairpin_glycosidase_sf"/>
</dbReference>
<organism evidence="3 4">
    <name type="scientific">Saccharomonospora marina XMU15</name>
    <dbReference type="NCBI Taxonomy" id="882083"/>
    <lineage>
        <taxon>Bacteria</taxon>
        <taxon>Bacillati</taxon>
        <taxon>Actinomycetota</taxon>
        <taxon>Actinomycetes</taxon>
        <taxon>Pseudonocardiales</taxon>
        <taxon>Pseudonocardiaceae</taxon>
        <taxon>Saccharomonospora</taxon>
    </lineage>
</organism>
<reference evidence="3 4" key="1">
    <citation type="journal article" date="2012" name="Stand. Genomic Sci.">
        <title>Genome sequence of the ocean sediment bacterium Saccharomonospora marina type strain (XMU15(T)).</title>
        <authorList>
            <person name="Klenk H.P."/>
            <person name="Lu M."/>
            <person name="Lucas S."/>
            <person name="Lapidus A."/>
            <person name="Copeland A."/>
            <person name="Pitluck S."/>
            <person name="Goodwin L.A."/>
            <person name="Han C."/>
            <person name="Tapia R."/>
            <person name="Brambilla E.M."/>
            <person name="Potter G."/>
            <person name="Land M."/>
            <person name="Ivanova N."/>
            <person name="Rohde M."/>
            <person name="Goker M."/>
            <person name="Detter J.C."/>
            <person name="Li W.J."/>
            <person name="Kyrpides N.C."/>
            <person name="Woyke T."/>
        </authorList>
    </citation>
    <scope>NUCLEOTIDE SEQUENCE [LARGE SCALE GENOMIC DNA]</scope>
    <source>
        <strain evidence="3 4">XMU15</strain>
    </source>
</reference>
<protein>
    <submittedName>
        <fullName evidence="3">Glycosyl hydrolase, glucoamylase</fullName>
    </submittedName>
</protein>
<sequence>MIPTPSVLREYALLADGQRGAVIGPRGEIVWLCVPRWDSESVFAGLLGGEGQYTVRPADRWFVPGGFYEEGSLIWRSRWRCSEGTVECREAMAMPGLPDRVVLLRRVLAVEGDAEVEVILDPRADFGRRPMHEPSREGGHWLSTVGDLHLRWSGCPEARPSGKGLTARLKIPAGEFRDLVLELAERPLNEPPTQPHQLWEATEHRWRAEVPRLDGFVGTRDARQAYAVLRGLTNSRGAMVAAATTSLPERARTGRNYDYRYCWIRDQCFTGQALSVLGDDPLFDAQVDWITERVLADGARLRPVYTGTGEVVPGEQGLDRLPGYPGGRPKVGNSATEQFQLDALGEALLLLASAGRNGRFDNTRREAVSVLVDAIGNRWTEPDTGVWETADDTWAHSRLICAAGLRAVAAIEPGRGESADWSSLADTIVAHTGRHCVHPTGRWQRSPGDSRVDAALLLPGIRGVLPADDPRTVATLDAVRGQLTEDGYVYRFRHDERPLHAAEGAFLMCGFITALACLRRGEHEEAMGWFERSRSACGPPGLYSEEYDVVQRQLRGNLPQAFVHSFLLETSYHLSQG</sequence>
<evidence type="ECO:0000313" key="4">
    <source>
        <dbReference type="Proteomes" id="UP000004926"/>
    </source>
</evidence>
<name>H5WW94_9PSEU</name>
<dbReference type="InterPro" id="IPR012341">
    <property type="entry name" value="6hp_glycosidase-like_sf"/>
</dbReference>